<reference evidence="1 2" key="1">
    <citation type="submission" date="2014-03" db="EMBL/GenBank/DDBJ databases">
        <title>The draft genome sequence of Thalassospira mesophila JCM 18969.</title>
        <authorList>
            <person name="Lai Q."/>
            <person name="Shao Z."/>
        </authorList>
    </citation>
    <scope>NUCLEOTIDE SEQUENCE [LARGE SCALE GENOMIC DNA]</scope>
    <source>
        <strain evidence="1 2">JCM 18969</strain>
    </source>
</reference>
<dbReference type="AlphaFoldDB" id="A0A1Y2L4F0"/>
<keyword evidence="2" id="KW-1185">Reference proteome</keyword>
<proteinExistence type="predicted"/>
<organism evidence="1 2">
    <name type="scientific">Thalassospira mesophila</name>
    <dbReference type="NCBI Taxonomy" id="1293891"/>
    <lineage>
        <taxon>Bacteria</taxon>
        <taxon>Pseudomonadati</taxon>
        <taxon>Pseudomonadota</taxon>
        <taxon>Alphaproteobacteria</taxon>
        <taxon>Rhodospirillales</taxon>
        <taxon>Thalassospiraceae</taxon>
        <taxon>Thalassospira</taxon>
    </lineage>
</organism>
<name>A0A1Y2L4F0_9PROT</name>
<sequence>MVQSEKIHTAKTPANACVAYQDNNAWRAKKIAREDKIVTNRLMTDASIPFYQVKTLCFVA</sequence>
<protein>
    <submittedName>
        <fullName evidence="1">Uncharacterized protein</fullName>
    </submittedName>
</protein>
<dbReference type="EMBL" id="JFKA01000001">
    <property type="protein sequence ID" value="OSQ40420.1"/>
    <property type="molecule type" value="Genomic_DNA"/>
</dbReference>
<comment type="caution">
    <text evidence="1">The sequence shown here is derived from an EMBL/GenBank/DDBJ whole genome shotgun (WGS) entry which is preliminary data.</text>
</comment>
<evidence type="ECO:0000313" key="2">
    <source>
        <dbReference type="Proteomes" id="UP000193391"/>
    </source>
</evidence>
<dbReference type="Proteomes" id="UP000193391">
    <property type="component" value="Unassembled WGS sequence"/>
</dbReference>
<gene>
    <name evidence="1" type="ORF">TMES_01015</name>
</gene>
<evidence type="ECO:0000313" key="1">
    <source>
        <dbReference type="EMBL" id="OSQ40420.1"/>
    </source>
</evidence>
<accession>A0A1Y2L4F0</accession>